<organism evidence="2 3">
    <name type="scientific">Paxillus involutus ATCC 200175</name>
    <dbReference type="NCBI Taxonomy" id="664439"/>
    <lineage>
        <taxon>Eukaryota</taxon>
        <taxon>Fungi</taxon>
        <taxon>Dikarya</taxon>
        <taxon>Basidiomycota</taxon>
        <taxon>Agaricomycotina</taxon>
        <taxon>Agaricomycetes</taxon>
        <taxon>Agaricomycetidae</taxon>
        <taxon>Boletales</taxon>
        <taxon>Paxilineae</taxon>
        <taxon>Paxillaceae</taxon>
        <taxon>Paxillus</taxon>
    </lineage>
</organism>
<reference evidence="2 3" key="1">
    <citation type="submission" date="2014-06" db="EMBL/GenBank/DDBJ databases">
        <authorList>
            <consortium name="DOE Joint Genome Institute"/>
            <person name="Kuo A."/>
            <person name="Kohler A."/>
            <person name="Nagy L.G."/>
            <person name="Floudas D."/>
            <person name="Copeland A."/>
            <person name="Barry K.W."/>
            <person name="Cichocki N."/>
            <person name="Veneault-Fourrey C."/>
            <person name="LaButti K."/>
            <person name="Lindquist E.A."/>
            <person name="Lipzen A."/>
            <person name="Lundell T."/>
            <person name="Morin E."/>
            <person name="Murat C."/>
            <person name="Sun H."/>
            <person name="Tunlid A."/>
            <person name="Henrissat B."/>
            <person name="Grigoriev I.V."/>
            <person name="Hibbett D.S."/>
            <person name="Martin F."/>
            <person name="Nordberg H.P."/>
            <person name="Cantor M.N."/>
            <person name="Hua S.X."/>
        </authorList>
    </citation>
    <scope>NUCLEOTIDE SEQUENCE [LARGE SCALE GENOMIC DNA]</scope>
    <source>
        <strain evidence="2 3">ATCC 200175</strain>
    </source>
</reference>
<dbReference type="EMBL" id="KN821679">
    <property type="protein sequence ID" value="KIJ04603.1"/>
    <property type="molecule type" value="Genomic_DNA"/>
</dbReference>
<evidence type="ECO:0000313" key="3">
    <source>
        <dbReference type="Proteomes" id="UP000053647"/>
    </source>
</evidence>
<evidence type="ECO:0000313" key="2">
    <source>
        <dbReference type="EMBL" id="KIJ04603.1"/>
    </source>
</evidence>
<sequence length="82" mass="8937">MGEGGAGKDSLLPEEWNQGNFKRKTLSGSGLALLSDPEKHGEQSSDIHRGISLFNSGQFSAWAVQELLWMAPRGGRSEVEKH</sequence>
<accession>A0A0C9SZN6</accession>
<proteinExistence type="predicted"/>
<dbReference type="OrthoDB" id="10481494at2759"/>
<protein>
    <submittedName>
        <fullName evidence="2">Uncharacterized protein</fullName>
    </submittedName>
</protein>
<gene>
    <name evidence="2" type="ORF">PAXINDRAFT_104105</name>
</gene>
<dbReference type="AlphaFoldDB" id="A0A0C9SZN6"/>
<dbReference type="Proteomes" id="UP000053647">
    <property type="component" value="Unassembled WGS sequence"/>
</dbReference>
<keyword evidence="3" id="KW-1185">Reference proteome</keyword>
<evidence type="ECO:0000256" key="1">
    <source>
        <dbReference type="SAM" id="MobiDB-lite"/>
    </source>
</evidence>
<dbReference type="HOGENOM" id="CLU_2558928_0_0_1"/>
<name>A0A0C9SZN6_PAXIN</name>
<feature type="region of interest" description="Disordered" evidence="1">
    <location>
        <begin position="1"/>
        <end position="23"/>
    </location>
</feature>
<reference evidence="3" key="2">
    <citation type="submission" date="2015-01" db="EMBL/GenBank/DDBJ databases">
        <title>Evolutionary Origins and Diversification of the Mycorrhizal Mutualists.</title>
        <authorList>
            <consortium name="DOE Joint Genome Institute"/>
            <consortium name="Mycorrhizal Genomics Consortium"/>
            <person name="Kohler A."/>
            <person name="Kuo A."/>
            <person name="Nagy L.G."/>
            <person name="Floudas D."/>
            <person name="Copeland A."/>
            <person name="Barry K.W."/>
            <person name="Cichocki N."/>
            <person name="Veneault-Fourrey C."/>
            <person name="LaButti K."/>
            <person name="Lindquist E.A."/>
            <person name="Lipzen A."/>
            <person name="Lundell T."/>
            <person name="Morin E."/>
            <person name="Murat C."/>
            <person name="Riley R."/>
            <person name="Ohm R."/>
            <person name="Sun H."/>
            <person name="Tunlid A."/>
            <person name="Henrissat B."/>
            <person name="Grigoriev I.V."/>
            <person name="Hibbett D.S."/>
            <person name="Martin F."/>
        </authorList>
    </citation>
    <scope>NUCLEOTIDE SEQUENCE [LARGE SCALE GENOMIC DNA]</scope>
    <source>
        <strain evidence="3">ATCC 200175</strain>
    </source>
</reference>